<organism evidence="3 4">
    <name type="scientific">Ameyamaea chiangmaiensis</name>
    <dbReference type="NCBI Taxonomy" id="442969"/>
    <lineage>
        <taxon>Bacteria</taxon>
        <taxon>Pseudomonadati</taxon>
        <taxon>Pseudomonadota</taxon>
        <taxon>Alphaproteobacteria</taxon>
        <taxon>Acetobacterales</taxon>
        <taxon>Acetobacteraceae</taxon>
        <taxon>Ameyamaea</taxon>
    </lineage>
</organism>
<evidence type="ECO:0000256" key="2">
    <source>
        <dbReference type="SAM" id="Phobius"/>
    </source>
</evidence>
<sequence length="186" mass="20129">MTGNFEIRLSEDDPDDRYDPGEVGAATDSRTLRLWRAHEAQRQGELRLSAQTVSISGIMGRSATLIGWTLTITLALSTASATAGHRLLMISAAMALASAMIAIVNFRPFRWGLSGDLPSYVLGTDSKPVTFETELEYVEALALRAQMDLDANNVRVDRAARVLLWSLILLGSAVASAALISLSFVF</sequence>
<dbReference type="RefSeq" id="WP_176612045.1">
    <property type="nucleotide sequence ID" value="NZ_JABXXR010000001.1"/>
</dbReference>
<keyword evidence="4" id="KW-1185">Reference proteome</keyword>
<feature type="region of interest" description="Disordered" evidence="1">
    <location>
        <begin position="1"/>
        <end position="24"/>
    </location>
</feature>
<reference evidence="3 4" key="1">
    <citation type="submission" date="2020-06" db="EMBL/GenBank/DDBJ databases">
        <title>Description of novel acetic acid bacteria.</title>
        <authorList>
            <person name="Sombolestani A."/>
        </authorList>
    </citation>
    <scope>NUCLEOTIDE SEQUENCE [LARGE SCALE GENOMIC DNA]</scope>
    <source>
        <strain evidence="3 4">LMG 27010</strain>
    </source>
</reference>
<accession>A0A850PAS9</accession>
<name>A0A850PAS9_9PROT</name>
<dbReference type="EMBL" id="JABXXR010000001">
    <property type="protein sequence ID" value="NVN39022.1"/>
    <property type="molecule type" value="Genomic_DNA"/>
</dbReference>
<feature type="transmembrane region" description="Helical" evidence="2">
    <location>
        <begin position="87"/>
        <end position="106"/>
    </location>
</feature>
<feature type="transmembrane region" description="Helical" evidence="2">
    <location>
        <begin position="162"/>
        <end position="185"/>
    </location>
</feature>
<comment type="caution">
    <text evidence="3">The sequence shown here is derived from an EMBL/GenBank/DDBJ whole genome shotgun (WGS) entry which is preliminary data.</text>
</comment>
<keyword evidence="2" id="KW-0472">Membrane</keyword>
<keyword evidence="2" id="KW-1133">Transmembrane helix</keyword>
<protein>
    <submittedName>
        <fullName evidence="3">Uncharacterized protein</fullName>
    </submittedName>
</protein>
<evidence type="ECO:0000313" key="4">
    <source>
        <dbReference type="Proteomes" id="UP000585665"/>
    </source>
</evidence>
<gene>
    <name evidence="3" type="ORF">HUK82_00380</name>
</gene>
<feature type="transmembrane region" description="Helical" evidence="2">
    <location>
        <begin position="63"/>
        <end position="81"/>
    </location>
</feature>
<evidence type="ECO:0000256" key="1">
    <source>
        <dbReference type="SAM" id="MobiDB-lite"/>
    </source>
</evidence>
<proteinExistence type="predicted"/>
<evidence type="ECO:0000313" key="3">
    <source>
        <dbReference type="EMBL" id="NVN39022.1"/>
    </source>
</evidence>
<dbReference type="Proteomes" id="UP000585665">
    <property type="component" value="Unassembled WGS sequence"/>
</dbReference>
<keyword evidence="2" id="KW-0812">Transmembrane</keyword>
<dbReference type="AlphaFoldDB" id="A0A850PAS9"/>